<dbReference type="RefSeq" id="WP_110101492.1">
    <property type="nucleotide sequence ID" value="NZ_CP122561.1"/>
</dbReference>
<evidence type="ECO:0000313" key="3">
    <source>
        <dbReference type="Proteomes" id="UP001224674"/>
    </source>
</evidence>
<evidence type="ECO:0000313" key="2">
    <source>
        <dbReference type="EMBL" id="WGH92424.1"/>
    </source>
</evidence>
<name>A0AAJ6AMB9_9MICC</name>
<gene>
    <name evidence="2" type="ORF">QDX21_08850</name>
</gene>
<feature type="transmembrane region" description="Helical" evidence="1">
    <location>
        <begin position="38"/>
        <end position="61"/>
    </location>
</feature>
<dbReference type="GeneID" id="83696004"/>
<keyword evidence="1" id="KW-0472">Membrane</keyword>
<protein>
    <submittedName>
        <fullName evidence="2">Uncharacterized protein</fullName>
    </submittedName>
</protein>
<sequence length="89" mass="9621">MKSKSKATLTGAVIGFSTSSIAEIIRYSIGQRDMSDLGWAVAMVLYFTVIGAVITTGAYTAKIGVYSSRRNLESHDHNSTASTKEEQEN</sequence>
<dbReference type="AlphaFoldDB" id="A0AAJ6AMB9"/>
<accession>A0AAJ6AMB9</accession>
<dbReference type="EMBL" id="CP122566">
    <property type="protein sequence ID" value="WGH92424.1"/>
    <property type="molecule type" value="Genomic_DNA"/>
</dbReference>
<evidence type="ECO:0000256" key="1">
    <source>
        <dbReference type="SAM" id="Phobius"/>
    </source>
</evidence>
<organism evidence="2 3">
    <name type="scientific">Auritidibacter ignavus</name>
    <dbReference type="NCBI Taxonomy" id="678932"/>
    <lineage>
        <taxon>Bacteria</taxon>
        <taxon>Bacillati</taxon>
        <taxon>Actinomycetota</taxon>
        <taxon>Actinomycetes</taxon>
        <taxon>Micrococcales</taxon>
        <taxon>Micrococcaceae</taxon>
        <taxon>Auritidibacter</taxon>
    </lineage>
</organism>
<proteinExistence type="predicted"/>
<keyword evidence="1" id="KW-0812">Transmembrane</keyword>
<reference evidence="2 3" key="1">
    <citation type="submission" date="2023-03" db="EMBL/GenBank/DDBJ databases">
        <title>Complete genome sequences of several Auritidibacter ignavus strains isolated from ear infections.</title>
        <authorList>
            <person name="Baehr T."/>
            <person name="Baumhoegger A.M."/>
        </authorList>
    </citation>
    <scope>NUCLEOTIDE SEQUENCE [LARGE SCALE GENOMIC DNA]</scope>
    <source>
        <strain evidence="2 3">BABAE-6</strain>
    </source>
</reference>
<keyword evidence="3" id="KW-1185">Reference proteome</keyword>
<keyword evidence="1" id="KW-1133">Transmembrane helix</keyword>
<dbReference type="Proteomes" id="UP001224674">
    <property type="component" value="Chromosome"/>
</dbReference>